<dbReference type="EMBL" id="LT635768">
    <property type="protein sequence ID" value="SGZ56992.1"/>
    <property type="molecule type" value="Genomic_DNA"/>
</dbReference>
<evidence type="ECO:0000313" key="2">
    <source>
        <dbReference type="EMBL" id="SGZ56992.1"/>
    </source>
</evidence>
<keyword evidence="1" id="KW-0472">Membrane</keyword>
<sequence length="204" mass="23491">MSNVNFIVRDIRYACKFEPSSDLLQMLEWFRIQLSESDLKLKGHRCSFLLVYLLEALLLVLGHQFTLSPRTARAKALLVAVVETLLSKISKKSHSLTNQLIAILAQSVFSFRGVDPVDKSETSLQLFSRLASIDLSRKLLRVSVFVDLFMICTLDYLQCLIDIIFHYCCAYDTSRRKSAHVTILQCLAVYGDQFLLEHFYLQDW</sequence>
<reference evidence="2 3" key="1">
    <citation type="submission" date="2016-10" db="EMBL/GenBank/DDBJ databases">
        <authorList>
            <person name="de Groot N.N."/>
        </authorList>
    </citation>
    <scope>NUCLEOTIDE SEQUENCE [LARGE SCALE GENOMIC DNA]</scope>
    <source>
        <strain evidence="2 3">PYCC 4715</strain>
    </source>
</reference>
<dbReference type="Proteomes" id="UP000182259">
    <property type="component" value="Chromosome V"/>
</dbReference>
<evidence type="ECO:0000256" key="1">
    <source>
        <dbReference type="SAM" id="Phobius"/>
    </source>
</evidence>
<accession>A0A1L0DMB2</accession>
<gene>
    <name evidence="2" type="ORF">SAMEA4029009_CIC11G00000004992</name>
</gene>
<keyword evidence="1" id="KW-1133">Transmembrane helix</keyword>
<protein>
    <submittedName>
        <fullName evidence="2">CIC11C00000004992</fullName>
    </submittedName>
</protein>
<organism evidence="2 3">
    <name type="scientific">Sungouiella intermedia</name>
    <dbReference type="NCBI Taxonomy" id="45354"/>
    <lineage>
        <taxon>Eukaryota</taxon>
        <taxon>Fungi</taxon>
        <taxon>Dikarya</taxon>
        <taxon>Ascomycota</taxon>
        <taxon>Saccharomycotina</taxon>
        <taxon>Pichiomycetes</taxon>
        <taxon>Metschnikowiaceae</taxon>
        <taxon>Sungouiella</taxon>
    </lineage>
</organism>
<name>A0A1L0DMB2_9ASCO</name>
<evidence type="ECO:0000313" key="3">
    <source>
        <dbReference type="Proteomes" id="UP000182259"/>
    </source>
</evidence>
<dbReference type="AlphaFoldDB" id="A0A1L0DMB2"/>
<proteinExistence type="predicted"/>
<feature type="transmembrane region" description="Helical" evidence="1">
    <location>
        <begin position="47"/>
        <end position="67"/>
    </location>
</feature>
<keyword evidence="1" id="KW-0812">Transmembrane</keyword>